<accession>A0A4Y2RED2</accession>
<proteinExistence type="predicted"/>
<reference evidence="1 2" key="1">
    <citation type="journal article" date="2019" name="Sci. Rep.">
        <title>Orb-weaving spider Araneus ventricosus genome elucidates the spidroin gene catalogue.</title>
        <authorList>
            <person name="Kono N."/>
            <person name="Nakamura H."/>
            <person name="Ohtoshi R."/>
            <person name="Moran D.A.P."/>
            <person name="Shinohara A."/>
            <person name="Yoshida Y."/>
            <person name="Fujiwara M."/>
            <person name="Mori M."/>
            <person name="Tomita M."/>
            <person name="Arakawa K."/>
        </authorList>
    </citation>
    <scope>NUCLEOTIDE SEQUENCE [LARGE SCALE GENOMIC DNA]</scope>
</reference>
<dbReference type="EMBL" id="BGPR01016672">
    <property type="protein sequence ID" value="GBN73796.1"/>
    <property type="molecule type" value="Genomic_DNA"/>
</dbReference>
<evidence type="ECO:0000313" key="2">
    <source>
        <dbReference type="Proteomes" id="UP000499080"/>
    </source>
</evidence>
<protein>
    <submittedName>
        <fullName evidence="1">Uncharacterized protein</fullName>
    </submittedName>
</protein>
<comment type="caution">
    <text evidence="1">The sequence shown here is derived from an EMBL/GenBank/DDBJ whole genome shotgun (WGS) entry which is preliminary data.</text>
</comment>
<organism evidence="1 2">
    <name type="scientific">Araneus ventricosus</name>
    <name type="common">Orbweaver spider</name>
    <name type="synonym">Epeira ventricosa</name>
    <dbReference type="NCBI Taxonomy" id="182803"/>
    <lineage>
        <taxon>Eukaryota</taxon>
        <taxon>Metazoa</taxon>
        <taxon>Ecdysozoa</taxon>
        <taxon>Arthropoda</taxon>
        <taxon>Chelicerata</taxon>
        <taxon>Arachnida</taxon>
        <taxon>Araneae</taxon>
        <taxon>Araneomorphae</taxon>
        <taxon>Entelegynae</taxon>
        <taxon>Araneoidea</taxon>
        <taxon>Araneidae</taxon>
        <taxon>Araneus</taxon>
    </lineage>
</organism>
<name>A0A4Y2RED2_ARAVE</name>
<evidence type="ECO:0000313" key="1">
    <source>
        <dbReference type="EMBL" id="GBN73796.1"/>
    </source>
</evidence>
<gene>
    <name evidence="1" type="ORF">AVEN_74937_1</name>
</gene>
<keyword evidence="2" id="KW-1185">Reference proteome</keyword>
<dbReference type="AlphaFoldDB" id="A0A4Y2RED2"/>
<dbReference type="Proteomes" id="UP000499080">
    <property type="component" value="Unassembled WGS sequence"/>
</dbReference>
<sequence>MTHYRFHKMLQGVRHTENILISLLMKEILVQKDTQKLAEKRLKQQRKRLGCIKLAIRKKLKFDSFKKPKLLTLMTSVQTSKGNITQCPTCDEIYVDPPSDD</sequence>